<dbReference type="AlphaFoldDB" id="I6LKV9"/>
<dbReference type="GO" id="GO:0005509">
    <property type="term" value="F:calcium ion binding"/>
    <property type="evidence" value="ECO:0007669"/>
    <property type="project" value="TreeGrafter"/>
</dbReference>
<sequence length="180" mass="20610">MIIYRDILTGSEMASDSFPIEQDKPHKGMMTFKCQMKREDGVGDIDIGANASEENEDEPLQEAELGQGVNIVLNHRLNEMTLSKKEFKGYMKEALKELKEKVKENMKECKVPEDKIDEKIATFQADATNMVKWVLENHGDIQMMIGENLEGTCIPGFLINKGDEGIHMYYFKHALEEEKF</sequence>
<dbReference type="GO" id="GO:0005737">
    <property type="term" value="C:cytoplasm"/>
    <property type="evidence" value="ECO:0007669"/>
    <property type="project" value="TreeGrafter"/>
</dbReference>
<accession>I6LKV9</accession>
<evidence type="ECO:0000259" key="2">
    <source>
        <dbReference type="PROSITE" id="PS51797"/>
    </source>
</evidence>
<protein>
    <submittedName>
        <fullName evidence="3">Translationally controlled tumor protein</fullName>
    </submittedName>
</protein>
<name>I6LKV9_AZUFA</name>
<dbReference type="SUPFAM" id="SSF51316">
    <property type="entry name" value="Mss4-like"/>
    <property type="match status" value="1"/>
</dbReference>
<dbReference type="InterPro" id="IPR011323">
    <property type="entry name" value="Mss4/transl-control_tumour"/>
</dbReference>
<reference evidence="3" key="1">
    <citation type="submission" date="2009-07" db="EMBL/GenBank/DDBJ databases">
        <title>Cloning and Analyzing of Translationally Controlled Tumor Protein (TCTP) from Chlamys farreri.</title>
        <authorList>
            <person name="Wang M.Q."/>
            <person name="Song L.S."/>
        </authorList>
    </citation>
    <scope>NUCLEOTIDE SEQUENCE</scope>
</reference>
<dbReference type="PANTHER" id="PTHR11991">
    <property type="entry name" value="TRANSLATIONALLY CONTROLLED TUMOR PROTEIN-RELATED"/>
    <property type="match status" value="1"/>
</dbReference>
<comment type="similarity">
    <text evidence="1">Belongs to the TCTP family.</text>
</comment>
<evidence type="ECO:0000313" key="3">
    <source>
        <dbReference type="EMBL" id="ADF45337.1"/>
    </source>
</evidence>
<proteinExistence type="evidence at transcript level"/>
<dbReference type="EMBL" id="GQ403697">
    <property type="protein sequence ID" value="ADF45337.1"/>
    <property type="molecule type" value="mRNA"/>
</dbReference>
<dbReference type="InterPro" id="IPR011057">
    <property type="entry name" value="Mss4-like_sf"/>
</dbReference>
<gene>
    <name evidence="3" type="primary">TCTP</name>
</gene>
<dbReference type="PANTHER" id="PTHR11991:SF0">
    <property type="entry name" value="TRANSLATIONALLY-CONTROLLED TUMOR PROTEIN"/>
    <property type="match status" value="1"/>
</dbReference>
<dbReference type="PROSITE" id="PS51797">
    <property type="entry name" value="TCTP_3"/>
    <property type="match status" value="1"/>
</dbReference>
<dbReference type="PRINTS" id="PR01653">
    <property type="entry name" value="TCTPROTEIN"/>
</dbReference>
<dbReference type="InterPro" id="IPR034737">
    <property type="entry name" value="TCTP"/>
</dbReference>
<dbReference type="Gene3D" id="2.170.150.10">
    <property type="entry name" value="Metal Binding Protein, Guanine Nucleotide Exchange Factor, Chain A"/>
    <property type="match status" value="1"/>
</dbReference>
<dbReference type="Pfam" id="PF00838">
    <property type="entry name" value="TCTP"/>
    <property type="match status" value="1"/>
</dbReference>
<feature type="domain" description="TCTP" evidence="2">
    <location>
        <begin position="1"/>
        <end position="180"/>
    </location>
</feature>
<evidence type="ECO:0000256" key="1">
    <source>
        <dbReference type="PROSITE-ProRule" id="PRU01133"/>
    </source>
</evidence>
<dbReference type="InterPro" id="IPR018105">
    <property type="entry name" value="Translational_control_tumour_p"/>
</dbReference>
<organism evidence="3">
    <name type="scientific">Azumapecten farreri</name>
    <name type="common">Farrer's scallop</name>
    <name type="synonym">Chlamys farreri</name>
    <dbReference type="NCBI Taxonomy" id="106299"/>
    <lineage>
        <taxon>Eukaryota</taxon>
        <taxon>Metazoa</taxon>
        <taxon>Spiralia</taxon>
        <taxon>Lophotrochozoa</taxon>
        <taxon>Mollusca</taxon>
        <taxon>Bivalvia</taxon>
        <taxon>Autobranchia</taxon>
        <taxon>Pteriomorphia</taxon>
        <taxon>Pectinida</taxon>
        <taxon>Pectinoidea</taxon>
        <taxon>Pectinidae</taxon>
        <taxon>Azumapecten</taxon>
    </lineage>
</organism>